<name>A0A327JUB6_9HYPH</name>
<dbReference type="InterPro" id="IPR003251">
    <property type="entry name" value="Rr_diiron-bd_dom"/>
</dbReference>
<dbReference type="PANTHER" id="PTHR33531">
    <property type="entry name" value="RUBRERYTHRIN SUBFAMILY"/>
    <property type="match status" value="1"/>
</dbReference>
<dbReference type="AlphaFoldDB" id="A0A327JUB6"/>
<dbReference type="SUPFAM" id="SSF47240">
    <property type="entry name" value="Ferritin-like"/>
    <property type="match status" value="1"/>
</dbReference>
<proteinExistence type="predicted"/>
<dbReference type="Gene3D" id="1.20.1260.10">
    <property type="match status" value="1"/>
</dbReference>
<gene>
    <name evidence="2" type="ORF">CH339_12375</name>
</gene>
<dbReference type="RefSeq" id="WP_111434676.1">
    <property type="nucleotide sequence ID" value="NZ_JACIGG010000001.1"/>
</dbReference>
<dbReference type="EMBL" id="NPEV01000025">
    <property type="protein sequence ID" value="RAI26828.1"/>
    <property type="molecule type" value="Genomic_DNA"/>
</dbReference>
<dbReference type="GO" id="GO:0046872">
    <property type="term" value="F:metal ion binding"/>
    <property type="evidence" value="ECO:0007669"/>
    <property type="project" value="InterPro"/>
</dbReference>
<dbReference type="InterPro" id="IPR012347">
    <property type="entry name" value="Ferritin-like"/>
</dbReference>
<protein>
    <submittedName>
        <fullName evidence="2">Rubrerythrin</fullName>
    </submittedName>
</protein>
<feature type="domain" description="Rubrerythrin diiron-binding" evidence="1">
    <location>
        <begin position="18"/>
        <end position="69"/>
    </location>
</feature>
<keyword evidence="3" id="KW-1185">Reference proteome</keyword>
<sequence length="165" mass="19110">MPEGRGYQRLKPLTNLQDILDVATEFERTARDFYKDLVPKVSKNIRYLVEELAEEEQEHFDLFADLARRDDLGDLVRHEIERPASDRKFSDCVHLPDLGENPDDQAVLQYALMREHAAMEQYTALAERTPPGPVHDLFLFLANEETKHKNELEAIYYEIVHSGGV</sequence>
<evidence type="ECO:0000259" key="1">
    <source>
        <dbReference type="Pfam" id="PF02915"/>
    </source>
</evidence>
<comment type="caution">
    <text evidence="2">The sequence shown here is derived from an EMBL/GenBank/DDBJ whole genome shotgun (WGS) entry which is preliminary data.</text>
</comment>
<dbReference type="GO" id="GO:0016491">
    <property type="term" value="F:oxidoreductase activity"/>
    <property type="evidence" value="ECO:0007669"/>
    <property type="project" value="InterPro"/>
</dbReference>
<dbReference type="Proteomes" id="UP000249299">
    <property type="component" value="Unassembled WGS sequence"/>
</dbReference>
<accession>A0A327JUB6</accession>
<evidence type="ECO:0000313" key="2">
    <source>
        <dbReference type="EMBL" id="RAI26828.1"/>
    </source>
</evidence>
<dbReference type="Pfam" id="PF02915">
    <property type="entry name" value="Rubrerythrin"/>
    <property type="match status" value="1"/>
</dbReference>
<reference evidence="2 3" key="1">
    <citation type="submission" date="2017-07" db="EMBL/GenBank/DDBJ databases">
        <title>Draft Genome Sequences of Select Purple Nonsulfur Bacteria.</title>
        <authorList>
            <person name="Lasarre B."/>
            <person name="Mckinlay J.B."/>
        </authorList>
    </citation>
    <scope>NUCLEOTIDE SEQUENCE [LARGE SCALE GENOMIC DNA]</scope>
    <source>
        <strain evidence="2 3">DSM 11290</strain>
    </source>
</reference>
<evidence type="ECO:0000313" key="3">
    <source>
        <dbReference type="Proteomes" id="UP000249299"/>
    </source>
</evidence>
<dbReference type="InterPro" id="IPR009078">
    <property type="entry name" value="Ferritin-like_SF"/>
</dbReference>
<dbReference type="PANTHER" id="PTHR33531:SF7">
    <property type="entry name" value="HYPOTHETICAL MEMBRANE PROTEIN, CONSERVED"/>
    <property type="match status" value="1"/>
</dbReference>
<dbReference type="OrthoDB" id="7349688at2"/>
<organism evidence="2 3">
    <name type="scientific">Rhodobium orientis</name>
    <dbReference type="NCBI Taxonomy" id="34017"/>
    <lineage>
        <taxon>Bacteria</taxon>
        <taxon>Pseudomonadati</taxon>
        <taxon>Pseudomonadota</taxon>
        <taxon>Alphaproteobacteria</taxon>
        <taxon>Hyphomicrobiales</taxon>
        <taxon>Rhodobiaceae</taxon>
        <taxon>Rhodobium</taxon>
    </lineage>
</organism>